<dbReference type="InterPro" id="IPR004316">
    <property type="entry name" value="SWEET_rpt"/>
</dbReference>
<feature type="transmembrane region" description="Helical" evidence="10">
    <location>
        <begin position="46"/>
        <end position="63"/>
    </location>
</feature>
<dbReference type="FunFam" id="1.20.1280.290:FF:000003">
    <property type="entry name" value="Bidirectional sugar transporter SWEET"/>
    <property type="match status" value="1"/>
</dbReference>
<dbReference type="EMBL" id="GISG01103265">
    <property type="protein sequence ID" value="MBA4637200.1"/>
    <property type="molecule type" value="Transcribed_RNA"/>
</dbReference>
<feature type="compositionally biased region" description="Basic and acidic residues" evidence="11">
    <location>
        <begin position="223"/>
        <end position="251"/>
    </location>
</feature>
<evidence type="ECO:0000256" key="7">
    <source>
        <dbReference type="ARBA" id="ARBA00022737"/>
    </source>
</evidence>
<evidence type="ECO:0000256" key="11">
    <source>
        <dbReference type="SAM" id="MobiDB-lite"/>
    </source>
</evidence>
<proteinExistence type="inferred from homology"/>
<evidence type="ECO:0000256" key="10">
    <source>
        <dbReference type="RuleBase" id="RU910715"/>
    </source>
</evidence>
<keyword evidence="8 10" id="KW-1133">Transmembrane helix</keyword>
<evidence type="ECO:0000256" key="6">
    <source>
        <dbReference type="ARBA" id="ARBA00022692"/>
    </source>
</evidence>
<comment type="subcellular location">
    <subcellularLocation>
        <location evidence="1 10">Cell membrane</location>
        <topology evidence="1 10">Multi-pass membrane protein</topology>
    </subcellularLocation>
</comment>
<feature type="transmembrane region" description="Helical" evidence="10">
    <location>
        <begin position="191"/>
        <end position="212"/>
    </location>
</feature>
<keyword evidence="7" id="KW-0677">Repeat</keyword>
<feature type="transmembrane region" description="Helical" evidence="10">
    <location>
        <begin position="104"/>
        <end position="124"/>
    </location>
</feature>
<sequence length="312" mass="35329">MFTVQHPWVFAVGLLGNLISFMVFLAPLPTFIRIFKKKTTEGFQSLPYVAAIFSCMLWIYYAMLKGNDVLLETINTIGVVIEAIYIVVYITYAPKPARMFTVKLLLFFNFGAFSTTVLLCHYFLKGQTRLQVFGWICVAFSISVFAAPLSVIRTVIRTKSVKYMPFNLSFCLVLTATIWFFYGLLQKDVYITLPNVVGFLFGMAQMILYGIYRKYDKMAEKQKLPEKQPRIPSPGKKENITNTDSHCKNDDIMMPPQQAQDNEIELGQRDYQAQEENFHGLPMAQPCYVDADRTIAGGPSSASAAQLVQCAV</sequence>
<evidence type="ECO:0000256" key="1">
    <source>
        <dbReference type="ARBA" id="ARBA00004651"/>
    </source>
</evidence>
<keyword evidence="6 10" id="KW-0812">Transmembrane</keyword>
<evidence type="ECO:0000313" key="12">
    <source>
        <dbReference type="EMBL" id="MBA4637200.1"/>
    </source>
</evidence>
<accession>A0A7C9D8Y0</accession>
<evidence type="ECO:0000256" key="8">
    <source>
        <dbReference type="ARBA" id="ARBA00022989"/>
    </source>
</evidence>
<keyword evidence="3 10" id="KW-0813">Transport</keyword>
<evidence type="ECO:0000256" key="2">
    <source>
        <dbReference type="ARBA" id="ARBA00007809"/>
    </source>
</evidence>
<evidence type="ECO:0000256" key="9">
    <source>
        <dbReference type="ARBA" id="ARBA00023136"/>
    </source>
</evidence>
<organism evidence="12">
    <name type="scientific">Opuntia streptacantha</name>
    <name type="common">Prickly pear cactus</name>
    <name type="synonym">Opuntia cardona</name>
    <dbReference type="NCBI Taxonomy" id="393608"/>
    <lineage>
        <taxon>Eukaryota</taxon>
        <taxon>Viridiplantae</taxon>
        <taxon>Streptophyta</taxon>
        <taxon>Embryophyta</taxon>
        <taxon>Tracheophyta</taxon>
        <taxon>Spermatophyta</taxon>
        <taxon>Magnoliopsida</taxon>
        <taxon>eudicotyledons</taxon>
        <taxon>Gunneridae</taxon>
        <taxon>Pentapetalae</taxon>
        <taxon>Caryophyllales</taxon>
        <taxon>Cactineae</taxon>
        <taxon>Cactaceae</taxon>
        <taxon>Opuntioideae</taxon>
        <taxon>Opuntia</taxon>
    </lineage>
</organism>
<feature type="region of interest" description="Disordered" evidence="11">
    <location>
        <begin position="223"/>
        <end position="253"/>
    </location>
</feature>
<keyword evidence="4" id="KW-1003">Cell membrane</keyword>
<feature type="transmembrane region" description="Helical" evidence="10">
    <location>
        <begin position="6"/>
        <end position="26"/>
    </location>
</feature>
<dbReference type="AlphaFoldDB" id="A0A7C9D8Y0"/>
<evidence type="ECO:0000256" key="5">
    <source>
        <dbReference type="ARBA" id="ARBA00022597"/>
    </source>
</evidence>
<dbReference type="Pfam" id="PF03083">
    <property type="entry name" value="MtN3_slv"/>
    <property type="match status" value="2"/>
</dbReference>
<name>A0A7C9D8Y0_OPUST</name>
<evidence type="ECO:0000256" key="3">
    <source>
        <dbReference type="ARBA" id="ARBA00022448"/>
    </source>
</evidence>
<protein>
    <recommendedName>
        <fullName evidence="10">Bidirectional sugar transporter SWEET</fullName>
    </recommendedName>
</protein>
<dbReference type="Gene3D" id="1.20.1280.290">
    <property type="match status" value="2"/>
</dbReference>
<dbReference type="PANTHER" id="PTHR10791:SF22">
    <property type="entry name" value="BIDIRECTIONAL SUGAR TRANSPORTER SWEET11"/>
    <property type="match status" value="1"/>
</dbReference>
<feature type="transmembrane region" description="Helical" evidence="10">
    <location>
        <begin position="69"/>
        <end position="92"/>
    </location>
</feature>
<feature type="transmembrane region" description="Helical" evidence="10">
    <location>
        <begin position="164"/>
        <end position="185"/>
    </location>
</feature>
<feature type="transmembrane region" description="Helical" evidence="10">
    <location>
        <begin position="130"/>
        <end position="152"/>
    </location>
</feature>
<reference evidence="12" key="2">
    <citation type="submission" date="2020-07" db="EMBL/GenBank/DDBJ databases">
        <authorList>
            <person name="Vera ALvarez R."/>
            <person name="Arias-Moreno D.M."/>
            <person name="Jimenez-Jacinto V."/>
            <person name="Jimenez-Bremont J.F."/>
            <person name="Swaminathan K."/>
            <person name="Moose S.P."/>
            <person name="Guerrero-Gonzalez M.L."/>
            <person name="Marino-Ramirez L."/>
            <person name="Landsman D."/>
            <person name="Rodriguez-Kessler M."/>
            <person name="Delgado-Sanchez P."/>
        </authorList>
    </citation>
    <scope>NUCLEOTIDE SEQUENCE</scope>
    <source>
        <tissue evidence="12">Cladode</tissue>
    </source>
</reference>
<keyword evidence="9 10" id="KW-0472">Membrane</keyword>
<dbReference type="FunFam" id="1.20.1280.290:FF:000001">
    <property type="entry name" value="Bidirectional sugar transporter SWEET"/>
    <property type="match status" value="1"/>
</dbReference>
<evidence type="ECO:0000256" key="4">
    <source>
        <dbReference type="ARBA" id="ARBA00022475"/>
    </source>
</evidence>
<comment type="function">
    <text evidence="10">Mediates both low-affinity uptake and efflux of sugar across the membrane.</text>
</comment>
<comment type="similarity">
    <text evidence="2 10">Belongs to the SWEET sugar transporter family.</text>
</comment>
<keyword evidence="5 10" id="KW-0762">Sugar transport</keyword>
<dbReference type="PANTHER" id="PTHR10791">
    <property type="entry name" value="RAG1-ACTIVATING PROTEIN 1"/>
    <property type="match status" value="1"/>
</dbReference>
<dbReference type="GO" id="GO:0005886">
    <property type="term" value="C:plasma membrane"/>
    <property type="evidence" value="ECO:0007669"/>
    <property type="project" value="UniProtKB-SubCell"/>
</dbReference>
<dbReference type="InterPro" id="IPR047664">
    <property type="entry name" value="SWEET"/>
</dbReference>
<dbReference type="GO" id="GO:0051119">
    <property type="term" value="F:sugar transmembrane transporter activity"/>
    <property type="evidence" value="ECO:0007669"/>
    <property type="project" value="InterPro"/>
</dbReference>
<reference evidence="12" key="1">
    <citation type="journal article" date="2013" name="J. Plant Res.">
        <title>Effect of fungi and light on seed germination of three Opuntia species from semiarid lands of central Mexico.</title>
        <authorList>
            <person name="Delgado-Sanchez P."/>
            <person name="Jimenez-Bremont J.F."/>
            <person name="Guerrero-Gonzalez Mde L."/>
            <person name="Flores J."/>
        </authorList>
    </citation>
    <scope>NUCLEOTIDE SEQUENCE</scope>
    <source>
        <tissue evidence="12">Cladode</tissue>
    </source>
</reference>